<dbReference type="SMART" id="SM00321">
    <property type="entry name" value="WSC"/>
    <property type="match status" value="3"/>
</dbReference>
<dbReference type="InterPro" id="IPR000209">
    <property type="entry name" value="Peptidase_S8/S53_dom"/>
</dbReference>
<evidence type="ECO:0000256" key="1">
    <source>
        <dbReference type="ARBA" id="ARBA00022670"/>
    </source>
</evidence>
<dbReference type="OrthoDB" id="5242606at2759"/>
<dbReference type="GO" id="GO:0004252">
    <property type="term" value="F:serine-type endopeptidase activity"/>
    <property type="evidence" value="ECO:0007669"/>
    <property type="project" value="UniProtKB-UniRule"/>
</dbReference>
<feature type="compositionally biased region" description="Low complexity" evidence="5">
    <location>
        <begin position="1347"/>
        <end position="1415"/>
    </location>
</feature>
<dbReference type="CDD" id="cd01823">
    <property type="entry name" value="SEST_like"/>
    <property type="match status" value="1"/>
</dbReference>
<protein>
    <recommendedName>
        <fullName evidence="7">WSC domain-containing protein</fullName>
    </recommendedName>
</protein>
<gene>
    <name evidence="8" type="ORF">SAPIO_CDS2385</name>
</gene>
<dbReference type="VEuPathDB" id="FungiDB:SAPIO_CDS2385"/>
<dbReference type="PROSITE" id="PS51212">
    <property type="entry name" value="WSC"/>
    <property type="match status" value="3"/>
</dbReference>
<comment type="caution">
    <text evidence="8">The sequence shown here is derived from an EMBL/GenBank/DDBJ whole genome shotgun (WGS) entry which is preliminary data.</text>
</comment>
<accession>A0A084GCD5</accession>
<feature type="domain" description="WSC" evidence="7">
    <location>
        <begin position="1250"/>
        <end position="1338"/>
    </location>
</feature>
<dbReference type="PROSITE" id="PS00136">
    <property type="entry name" value="SUBTILASE_ASP"/>
    <property type="match status" value="1"/>
</dbReference>
<dbReference type="Pfam" id="PF01822">
    <property type="entry name" value="WSC"/>
    <property type="match status" value="4"/>
</dbReference>
<feature type="active site" description="Charge relay system" evidence="4">
    <location>
        <position position="576"/>
    </location>
</feature>
<dbReference type="InterPro" id="IPR036514">
    <property type="entry name" value="SGNH_hydro_sf"/>
</dbReference>
<dbReference type="InterPro" id="IPR037460">
    <property type="entry name" value="SEST-like"/>
</dbReference>
<proteinExistence type="inferred from homology"/>
<dbReference type="Gene3D" id="3.40.50.1110">
    <property type="entry name" value="SGNH hydrolase"/>
    <property type="match status" value="1"/>
</dbReference>
<evidence type="ECO:0000256" key="6">
    <source>
        <dbReference type="SAM" id="SignalP"/>
    </source>
</evidence>
<dbReference type="KEGG" id="sapo:SAPIO_CDS2385"/>
<evidence type="ECO:0000313" key="8">
    <source>
        <dbReference type="EMBL" id="KEZ44997.1"/>
    </source>
</evidence>
<dbReference type="InterPro" id="IPR002889">
    <property type="entry name" value="WSC_carb-bd"/>
</dbReference>
<comment type="similarity">
    <text evidence="4">Belongs to the peptidase S8 family.</text>
</comment>
<sequence>MAPGATKLLAIIAAVVLVLATTIAGQEDDFADHPPVHEGWVAFGDSFSAGIGAGSGSNVPGDVGSGSSCRRTRGSYPVLLNSSPVVMQDVVDHHFTFLACSANEIRDVLDTQIPDWVGTGRVGTTDLATITIGGNDAHFGDVVLHCFYNVPLLCDDRLAKARAAIETLHVGLADVYTKIVRQRLDAGWTTGFLLLVPLYPRFFSIETNECDGRTFGAGRALTQAFRKEINDLVDAVDAKIIEAISITNERVGLEAVRHVDTNPTFDEHRFCEPGSTAIETADTWFFVIFDTDTPPEEGGNPPVSIVPPEECNDLLTKFGLDMSEELGKAIWCAVQEYQMPMAGINPGDDFSSVFGHTFHPKSIGHDGIKKAIEEESKKLSRQRLYPVLIVWKGSVNSFRNFIAGSAIPPHDRVTKRWENTESPLQGYSTWVSARTADRLLDNFPDRIMSVSFEPRLLRANLPPDSLLPTDPIPGGEGDPQAPVEIPSLPRRSSQEEFEHVNETLGEEGHLPGGLFRRQVYTQADLVIQHKVEGGVEDWHLPFISEPPQFVGDAYIFYPGYVHRPTAGYDTHVYVVDSGVRRDHEEFNDGTEPLIDHWFTATGLSGTSLPDDEEGPTPIDDTDNHGHGTCMASLVGGHRLGVAKRTKVVPVKLTHQYTMVDDLAHALFQSLQFIYTDVVTKNKVTLSVVSMSLITGCGNWVNPIYNTPPETADPLVPFLTELDKIGVLVVTGAGNDGKNNDDPESKSSCPQKYARPGQAGEHNLVVVGALNQAGQVPDFSNKFDTVFAYAPGEGIRCANMTSPSDIRPGIAGTSLSTALTAGLVAMLIGRPEIHSEILRKGDGTARPFARNLKEELKRYWTFATAYGEGVPEPRVGTYDYVRCQERPSVPMVPDEIPPVPDQPRHGVRAGGVALNINGAYCHGREQLLRNSGYDLVGCVADLPKGWGTSIIGKKAGDFNSPAECAHYCDTDYDYPLVGMRGTYDIYPKCFCGNNMPLSGIRPIKRCNLVCGDGLSVCGGQFAHNEGGDLSITIWSVTGQDISVIEEVPGWYHFTCGQDPPEGNLFPAFSFRGQDTTASLCASNCTNFEAFGLKNGNECWCGPETVVDNNDLSVTQCNSQCAGNRGYLCGGTNRYTIYLKTATGPRPPSGWAFTGCFSDAEDRTLKGAAFHNQQDLTPDKCATLCSGWRHFGTENGNECFCSNSFPRNRKLRVEQCDVACSGDSQVKCGGGWKISVYEDENWVDTTEENTTGWQYKNCHIDAPERALTGDSFADPNMDLDLCSKRCCGYRYFGVENGNECFCGDSISSPVVPDSECGTPCAGDASIPCGGGWRISVFQARPGEGQPVCSISTATTSSTPASFEPSSAITSGVTSTPTTTTPRSTLPSSSTLITSTRTSSTASSPRSSSSSTPSSTSPIHCPSAPPRCPATECQGTHVNGQSQCRSTALGGCACTPTSDTPGFTCPPSQSCSANNCAGEFTLSNGIATCRNNLAGCRCTPTDQTCGNPLSCDLNNCAGEWESGTGIARCTNFFAGCRCQPSARVCGTRQACDLNNCNGSFDSDGVARCKNFFAPCECNATPGNCGTPQSCDSGNCVGSFDLSTGLATCKNWWQGCVCNQTPATCGRAQSCDLNNCNGSFDANGRATCKGFFRGCECEPTPRVCGQIQPCNRNGCNGSYDPNSNIARCRGNFAPCQCIPTTETCGEPQSCDRNGCAGTFDANSNVARCRNNFEGCVCSPTPSSCGAPQSCDRNGCDGTFDANSNVARCRRNFAGCVCTPTSQSSCGTPRNCDLNGCAGTFDFNSNTARCRGNFNGCVCTPVFPGTCGARQNCNLNGCNGFISGNTGQATCRGAYQGCPCNAISSTPRDCGTLQSCNFGDCNGRAEPGQNIGFCQSGNHVGCACVPGNNPPPPPPPPPPPCNSDTSCECHLSGSGYSPSCRTLAESMSTSSQLFSATSSGQCFQQGSRRWCEIQRSGSCAVQVGWNADDYSNGNVPQ</sequence>
<dbReference type="EMBL" id="JOWA01000086">
    <property type="protein sequence ID" value="KEZ44997.1"/>
    <property type="molecule type" value="Genomic_DNA"/>
</dbReference>
<name>A0A084GCD5_PSEDA</name>
<dbReference type="SUPFAM" id="SSF52266">
    <property type="entry name" value="SGNH hydrolase"/>
    <property type="match status" value="1"/>
</dbReference>
<dbReference type="SUPFAM" id="SSF52743">
    <property type="entry name" value="Subtilisin-like"/>
    <property type="match status" value="1"/>
</dbReference>
<dbReference type="PANTHER" id="PTHR37981:SF1">
    <property type="entry name" value="SGNH HYDROLASE-TYPE ESTERASE DOMAIN-CONTAINING PROTEIN"/>
    <property type="match status" value="1"/>
</dbReference>
<evidence type="ECO:0000256" key="2">
    <source>
        <dbReference type="ARBA" id="ARBA00022801"/>
    </source>
</evidence>
<feature type="domain" description="WSC" evidence="7">
    <location>
        <begin position="1148"/>
        <end position="1238"/>
    </location>
</feature>
<keyword evidence="1 4" id="KW-0645">Protease</keyword>
<evidence type="ECO:0000256" key="5">
    <source>
        <dbReference type="SAM" id="MobiDB-lite"/>
    </source>
</evidence>
<organism evidence="8 9">
    <name type="scientific">Pseudallescheria apiosperma</name>
    <name type="common">Scedosporium apiospermum</name>
    <dbReference type="NCBI Taxonomy" id="563466"/>
    <lineage>
        <taxon>Eukaryota</taxon>
        <taxon>Fungi</taxon>
        <taxon>Dikarya</taxon>
        <taxon>Ascomycota</taxon>
        <taxon>Pezizomycotina</taxon>
        <taxon>Sordariomycetes</taxon>
        <taxon>Hypocreomycetidae</taxon>
        <taxon>Microascales</taxon>
        <taxon>Microascaceae</taxon>
        <taxon>Scedosporium</taxon>
    </lineage>
</organism>
<reference evidence="8 9" key="1">
    <citation type="journal article" date="2014" name="Genome Announc.">
        <title>Draft genome sequence of the pathogenic fungus Scedosporium apiospermum.</title>
        <authorList>
            <person name="Vandeputte P."/>
            <person name="Ghamrawi S."/>
            <person name="Rechenmann M."/>
            <person name="Iltis A."/>
            <person name="Giraud S."/>
            <person name="Fleury M."/>
            <person name="Thornton C."/>
            <person name="Delhaes L."/>
            <person name="Meyer W."/>
            <person name="Papon N."/>
            <person name="Bouchara J.P."/>
        </authorList>
    </citation>
    <scope>NUCLEOTIDE SEQUENCE [LARGE SCALE GENOMIC DNA]</scope>
    <source>
        <strain evidence="8 9">IHEM 14462</strain>
    </source>
</reference>
<dbReference type="PRINTS" id="PR00723">
    <property type="entry name" value="SUBTILISIN"/>
</dbReference>
<dbReference type="PROSITE" id="PS51892">
    <property type="entry name" value="SUBTILASE"/>
    <property type="match status" value="1"/>
</dbReference>
<keyword evidence="2 4" id="KW-0378">Hydrolase</keyword>
<feature type="region of interest" description="Disordered" evidence="5">
    <location>
        <begin position="1346"/>
        <end position="1417"/>
    </location>
</feature>
<dbReference type="PANTHER" id="PTHR37981">
    <property type="entry name" value="LIPASE 2"/>
    <property type="match status" value="1"/>
</dbReference>
<dbReference type="RefSeq" id="XP_016644796.1">
    <property type="nucleotide sequence ID" value="XM_016785420.1"/>
</dbReference>
<feature type="domain" description="WSC" evidence="7">
    <location>
        <begin position="1048"/>
        <end position="1139"/>
    </location>
</feature>
<evidence type="ECO:0000259" key="7">
    <source>
        <dbReference type="PROSITE" id="PS51212"/>
    </source>
</evidence>
<feature type="region of interest" description="Disordered" evidence="5">
    <location>
        <begin position="463"/>
        <end position="493"/>
    </location>
</feature>
<feature type="active site" description="Charge relay system" evidence="4">
    <location>
        <position position="626"/>
    </location>
</feature>
<dbReference type="Gene3D" id="3.40.50.200">
    <property type="entry name" value="Peptidase S8/S53 domain"/>
    <property type="match status" value="1"/>
</dbReference>
<keyword evidence="3 4" id="KW-0720">Serine protease</keyword>
<dbReference type="HOGENOM" id="CLU_234054_0_0_1"/>
<evidence type="ECO:0000256" key="3">
    <source>
        <dbReference type="ARBA" id="ARBA00022825"/>
    </source>
</evidence>
<dbReference type="InterPro" id="IPR015500">
    <property type="entry name" value="Peptidase_S8_subtilisin-rel"/>
</dbReference>
<keyword evidence="9" id="KW-1185">Reference proteome</keyword>
<feature type="active site" description="Charge relay system" evidence="4">
    <location>
        <position position="813"/>
    </location>
</feature>
<dbReference type="Pfam" id="PF00082">
    <property type="entry name" value="Peptidase_S8"/>
    <property type="match status" value="1"/>
</dbReference>
<feature type="chain" id="PRO_5001775556" description="WSC domain-containing protein" evidence="6">
    <location>
        <begin position="26"/>
        <end position="1992"/>
    </location>
</feature>
<feature type="signal peptide" evidence="6">
    <location>
        <begin position="1"/>
        <end position="25"/>
    </location>
</feature>
<dbReference type="GeneID" id="27721457"/>
<evidence type="ECO:0000256" key="4">
    <source>
        <dbReference type="PROSITE-ProRule" id="PRU01240"/>
    </source>
</evidence>
<feature type="region of interest" description="Disordered" evidence="5">
    <location>
        <begin position="732"/>
        <end position="755"/>
    </location>
</feature>
<evidence type="ECO:0000313" key="9">
    <source>
        <dbReference type="Proteomes" id="UP000028545"/>
    </source>
</evidence>
<dbReference type="Proteomes" id="UP000028545">
    <property type="component" value="Unassembled WGS sequence"/>
</dbReference>
<dbReference type="GO" id="GO:0016788">
    <property type="term" value="F:hydrolase activity, acting on ester bonds"/>
    <property type="evidence" value="ECO:0007669"/>
    <property type="project" value="InterPro"/>
</dbReference>
<keyword evidence="6" id="KW-0732">Signal</keyword>
<dbReference type="InterPro" id="IPR023827">
    <property type="entry name" value="Peptidase_S8_Asp-AS"/>
</dbReference>
<dbReference type="GO" id="GO:0006629">
    <property type="term" value="P:lipid metabolic process"/>
    <property type="evidence" value="ECO:0007669"/>
    <property type="project" value="TreeGrafter"/>
</dbReference>
<dbReference type="GO" id="GO:0006508">
    <property type="term" value="P:proteolysis"/>
    <property type="evidence" value="ECO:0007669"/>
    <property type="project" value="UniProtKB-KW"/>
</dbReference>
<dbReference type="InterPro" id="IPR036852">
    <property type="entry name" value="Peptidase_S8/S53_dom_sf"/>
</dbReference>